<reference evidence="1 2" key="1">
    <citation type="submission" date="2012-11" db="EMBL/GenBank/DDBJ databases">
        <authorList>
            <person name="Linke B."/>
        </authorList>
    </citation>
    <scope>NUCLEOTIDE SEQUENCE [LARGE SCALE GENOMIC DNA]</scope>
    <source>
        <strain evidence="2">CFBP 1232</strain>
    </source>
</reference>
<protein>
    <submittedName>
        <fullName evidence="1">Uncharacterized protein</fullName>
    </submittedName>
</protein>
<organism evidence="1 2">
    <name type="scientific">Erwinia amylovora NBRC 12687 = CFBP 1232</name>
    <dbReference type="NCBI Taxonomy" id="1219359"/>
    <lineage>
        <taxon>Bacteria</taxon>
        <taxon>Pseudomonadati</taxon>
        <taxon>Pseudomonadota</taxon>
        <taxon>Gammaproteobacteria</taxon>
        <taxon>Enterobacterales</taxon>
        <taxon>Erwiniaceae</taxon>
        <taxon>Erwinia</taxon>
    </lineage>
</organism>
<name>A0A830ZW92_ERWAM</name>
<proteinExistence type="predicted"/>
<reference evidence="1 2" key="2">
    <citation type="submission" date="2013-04" db="EMBL/GenBank/DDBJ databases">
        <title>Comparative genomics of 12 strains of Erwinia amylovora identifies a pan-genome with a large conserved core and provides insights into host specificity.</title>
        <authorList>
            <person name="Mann R.A."/>
            <person name="Smits T.H.M."/>
            <person name="Buehlmann A."/>
            <person name="Blom J."/>
            <person name="Goesmann A."/>
            <person name="Frey J.E."/>
            <person name="Plummer K.M."/>
            <person name="Beer S.V."/>
            <person name="Luck J."/>
            <person name="Duffy B."/>
            <person name="Rodoni B."/>
        </authorList>
    </citation>
    <scope>NUCLEOTIDE SEQUENCE [LARGE SCALE GENOMIC DNA]</scope>
    <source>
        <strain evidence="2">CFBP 1232</strain>
    </source>
</reference>
<evidence type="ECO:0000313" key="2">
    <source>
        <dbReference type="Proteomes" id="UP000013111"/>
    </source>
</evidence>
<dbReference type="Proteomes" id="UP000013111">
    <property type="component" value="Unassembled WGS sequence"/>
</dbReference>
<accession>A0A830ZW92</accession>
<sequence length="58" mass="6448">MLRLLPPHSPDLNRQSVLRQIGEWRRDGHGLVVAAEAASENDLQPQASFIKLCAAFSH</sequence>
<evidence type="ECO:0000313" key="1">
    <source>
        <dbReference type="EMBL" id="CCO92182.1"/>
    </source>
</evidence>
<gene>
    <name evidence="1" type="ORF">BN437_0210</name>
</gene>
<dbReference type="EMBL" id="CAPB01000003">
    <property type="protein sequence ID" value="CCO92182.1"/>
    <property type="molecule type" value="Genomic_DNA"/>
</dbReference>
<dbReference type="AlphaFoldDB" id="A0A830ZW92"/>
<comment type="caution">
    <text evidence="1">The sequence shown here is derived from an EMBL/GenBank/DDBJ whole genome shotgun (WGS) entry which is preliminary data.</text>
</comment>